<dbReference type="Proteomes" id="UP000236725">
    <property type="component" value="Unassembled WGS sequence"/>
</dbReference>
<evidence type="ECO:0000313" key="3">
    <source>
        <dbReference type="Proteomes" id="UP000236725"/>
    </source>
</evidence>
<feature type="region of interest" description="Disordered" evidence="1">
    <location>
        <begin position="79"/>
        <end position="103"/>
    </location>
</feature>
<dbReference type="AlphaFoldDB" id="A0A8G2FBV3"/>
<dbReference type="InterPro" id="IPR021857">
    <property type="entry name" value="DUF3467"/>
</dbReference>
<sequence length="103" mass="11413">MENNKQTNEIQVELSEEMAQGTYANLAIISHSSSEFILDFIRVVPGAPKAQVKSRVILTPDNAKRLLFALQDNLAKFEDQQKGDKTAQFDDFVPPMGGMKGEA</sequence>
<accession>A0A8G2FBV3</accession>
<evidence type="ECO:0000256" key="1">
    <source>
        <dbReference type="SAM" id="MobiDB-lite"/>
    </source>
</evidence>
<protein>
    <recommendedName>
        <fullName evidence="4">DUF3467 domain-containing protein</fullName>
    </recommendedName>
</protein>
<gene>
    <name evidence="2" type="ORF">SAMN05444001_1184</name>
</gene>
<dbReference type="RefSeq" id="WP_103984081.1">
    <property type="nucleotide sequence ID" value="NZ_FNVS01000018.1"/>
</dbReference>
<evidence type="ECO:0000313" key="2">
    <source>
        <dbReference type="EMBL" id="SEG16954.1"/>
    </source>
</evidence>
<dbReference type="EMBL" id="FNVS01000018">
    <property type="protein sequence ID" value="SEG16954.1"/>
    <property type="molecule type" value="Genomic_DNA"/>
</dbReference>
<organism evidence="2 3">
    <name type="scientific">Parabacteroides chinchillae</name>
    <dbReference type="NCBI Taxonomy" id="871327"/>
    <lineage>
        <taxon>Bacteria</taxon>
        <taxon>Pseudomonadati</taxon>
        <taxon>Bacteroidota</taxon>
        <taxon>Bacteroidia</taxon>
        <taxon>Bacteroidales</taxon>
        <taxon>Tannerellaceae</taxon>
        <taxon>Parabacteroides</taxon>
    </lineage>
</organism>
<evidence type="ECO:0008006" key="4">
    <source>
        <dbReference type="Google" id="ProtNLM"/>
    </source>
</evidence>
<proteinExistence type="predicted"/>
<keyword evidence="3" id="KW-1185">Reference proteome</keyword>
<feature type="compositionally biased region" description="Basic and acidic residues" evidence="1">
    <location>
        <begin position="79"/>
        <end position="88"/>
    </location>
</feature>
<comment type="caution">
    <text evidence="2">The sequence shown here is derived from an EMBL/GenBank/DDBJ whole genome shotgun (WGS) entry which is preliminary data.</text>
</comment>
<dbReference type="Pfam" id="PF11950">
    <property type="entry name" value="DUF3467"/>
    <property type="match status" value="1"/>
</dbReference>
<reference evidence="2 3" key="1">
    <citation type="submission" date="2016-10" db="EMBL/GenBank/DDBJ databases">
        <authorList>
            <person name="Varghese N."/>
            <person name="Submissions S."/>
        </authorList>
    </citation>
    <scope>NUCLEOTIDE SEQUENCE [LARGE SCALE GENOMIC DNA]</scope>
    <source>
        <strain evidence="2 3">DSM 29073</strain>
    </source>
</reference>
<name>A0A8G2FBV3_9BACT</name>